<sequence length="407" mass="46354">MFIQALCSVPWTAFLLALVLPLPPVFSSGSSSMKVNQNDAVALEKLSIQSMLKEEIKMAVASGRKRGHRLHKTDSHAIAQNFSHPIFRPGIVDEIRYSYRHYREMILVRGGSFWMGTNDPESSTGEYPMRQVAVKSFYLDVNPVINADYWVFRDQKKFVRSEAERKGWSWVVDAFISNGTQKSHIMPGPKGWAAVKRAHWDAPEGPDSTLEGRWKHPVTHLSWHDARQYCQFHGKRLPTEPEWEYATRAGVTNRAYPWGDNWERRRANVWQGQWPHENNKADGHGLTSPVDAFRAQNLVGFYDLIGNVWEWTSSAYVERMVAPHLQSRMVALKGGSFVDSVNGRVNLAVRCGQRIGQKQDYTAANVGFRCAKSAPEFDSKPGAKLDPSTQGKNRKKKRVFHTKRDEL</sequence>
<feature type="domain" description="Sulfatase-modifying factor enzyme-like" evidence="4">
    <location>
        <begin position="103"/>
        <end position="372"/>
    </location>
</feature>
<dbReference type="Proteomes" id="UP001283361">
    <property type="component" value="Unassembled WGS sequence"/>
</dbReference>
<name>A0AAE1B7L7_9GAST</name>
<evidence type="ECO:0000256" key="1">
    <source>
        <dbReference type="ARBA" id="ARBA00005310"/>
    </source>
</evidence>
<feature type="compositionally biased region" description="Basic residues" evidence="2">
    <location>
        <begin position="392"/>
        <end position="401"/>
    </location>
</feature>
<comment type="caution">
    <text evidence="5">The sequence shown here is derived from an EMBL/GenBank/DDBJ whole genome shotgun (WGS) entry which is preliminary data.</text>
</comment>
<evidence type="ECO:0000313" key="5">
    <source>
        <dbReference type="EMBL" id="KAK3800351.1"/>
    </source>
</evidence>
<protein>
    <recommendedName>
        <fullName evidence="4">Sulfatase-modifying factor enzyme-like domain-containing protein</fullName>
    </recommendedName>
</protein>
<dbReference type="Gene3D" id="3.90.1580.10">
    <property type="entry name" value="paralog of FGE (formylglycine-generating enzyme)"/>
    <property type="match status" value="1"/>
</dbReference>
<evidence type="ECO:0000313" key="6">
    <source>
        <dbReference type="Proteomes" id="UP001283361"/>
    </source>
</evidence>
<evidence type="ECO:0000256" key="3">
    <source>
        <dbReference type="SAM" id="SignalP"/>
    </source>
</evidence>
<feature type="region of interest" description="Disordered" evidence="2">
    <location>
        <begin position="373"/>
        <end position="407"/>
    </location>
</feature>
<dbReference type="InterPro" id="IPR051043">
    <property type="entry name" value="Sulfatase_Mod_Factor_Kinase"/>
</dbReference>
<evidence type="ECO:0000259" key="4">
    <source>
        <dbReference type="Pfam" id="PF03781"/>
    </source>
</evidence>
<dbReference type="EMBL" id="JAWDGP010000459">
    <property type="protein sequence ID" value="KAK3800351.1"/>
    <property type="molecule type" value="Genomic_DNA"/>
</dbReference>
<gene>
    <name evidence="5" type="ORF">RRG08_052737</name>
</gene>
<reference evidence="5" key="1">
    <citation type="journal article" date="2023" name="G3 (Bethesda)">
        <title>A reference genome for the long-term kleptoplast-retaining sea slug Elysia crispata morphotype clarki.</title>
        <authorList>
            <person name="Eastman K.E."/>
            <person name="Pendleton A.L."/>
            <person name="Shaikh M.A."/>
            <person name="Suttiyut T."/>
            <person name="Ogas R."/>
            <person name="Tomko P."/>
            <person name="Gavelis G."/>
            <person name="Widhalm J.R."/>
            <person name="Wisecaver J.H."/>
        </authorList>
    </citation>
    <scope>NUCLEOTIDE SEQUENCE</scope>
    <source>
        <strain evidence="5">ECLA1</strain>
    </source>
</reference>
<proteinExistence type="inferred from homology"/>
<dbReference type="PANTHER" id="PTHR23150:SF33">
    <property type="entry name" value="INACTIVE C-ALPHA-FORMYLGLYCINE-GENERATING ENZYME 2"/>
    <property type="match status" value="1"/>
</dbReference>
<organism evidence="5 6">
    <name type="scientific">Elysia crispata</name>
    <name type="common">lettuce slug</name>
    <dbReference type="NCBI Taxonomy" id="231223"/>
    <lineage>
        <taxon>Eukaryota</taxon>
        <taxon>Metazoa</taxon>
        <taxon>Spiralia</taxon>
        <taxon>Lophotrochozoa</taxon>
        <taxon>Mollusca</taxon>
        <taxon>Gastropoda</taxon>
        <taxon>Heterobranchia</taxon>
        <taxon>Euthyneura</taxon>
        <taxon>Panpulmonata</taxon>
        <taxon>Sacoglossa</taxon>
        <taxon>Placobranchoidea</taxon>
        <taxon>Plakobranchidae</taxon>
        <taxon>Elysia</taxon>
    </lineage>
</organism>
<dbReference type="SUPFAM" id="SSF56436">
    <property type="entry name" value="C-type lectin-like"/>
    <property type="match status" value="1"/>
</dbReference>
<dbReference type="GO" id="GO:0005783">
    <property type="term" value="C:endoplasmic reticulum"/>
    <property type="evidence" value="ECO:0007669"/>
    <property type="project" value="TreeGrafter"/>
</dbReference>
<keyword evidence="3" id="KW-0732">Signal</keyword>
<dbReference type="InterPro" id="IPR005532">
    <property type="entry name" value="SUMF_dom"/>
</dbReference>
<keyword evidence="6" id="KW-1185">Reference proteome</keyword>
<dbReference type="Pfam" id="PF03781">
    <property type="entry name" value="FGE-sulfatase"/>
    <property type="match status" value="1"/>
</dbReference>
<accession>A0AAE1B7L7</accession>
<feature type="signal peptide" evidence="3">
    <location>
        <begin position="1"/>
        <end position="27"/>
    </location>
</feature>
<evidence type="ECO:0000256" key="2">
    <source>
        <dbReference type="SAM" id="MobiDB-lite"/>
    </source>
</evidence>
<dbReference type="InterPro" id="IPR016187">
    <property type="entry name" value="CTDL_fold"/>
</dbReference>
<dbReference type="PANTHER" id="PTHR23150">
    <property type="entry name" value="SULFATASE MODIFYING FACTOR 1, 2"/>
    <property type="match status" value="1"/>
</dbReference>
<dbReference type="InterPro" id="IPR042095">
    <property type="entry name" value="SUMF_sf"/>
</dbReference>
<dbReference type="AlphaFoldDB" id="A0AAE1B7L7"/>
<comment type="similarity">
    <text evidence="1">Belongs to the sulfatase-modifying factor family.</text>
</comment>
<feature type="chain" id="PRO_5042295351" description="Sulfatase-modifying factor enzyme-like domain-containing protein" evidence="3">
    <location>
        <begin position="28"/>
        <end position="407"/>
    </location>
</feature>